<dbReference type="RefSeq" id="WP_035106543.1">
    <property type="nucleotide sequence ID" value="NZ_CP011311.1"/>
</dbReference>
<dbReference type="InterPro" id="IPR050306">
    <property type="entry name" value="PfkB_Carbo_kinase"/>
</dbReference>
<feature type="domain" description="Carbohydrate kinase PfkB" evidence="6">
    <location>
        <begin position="4"/>
        <end position="285"/>
    </location>
</feature>
<dbReference type="Proteomes" id="UP000033566">
    <property type="component" value="Chromosome"/>
</dbReference>
<evidence type="ECO:0000256" key="1">
    <source>
        <dbReference type="ARBA" id="ARBA00010688"/>
    </source>
</evidence>
<dbReference type="InterPro" id="IPR011611">
    <property type="entry name" value="PfkB_dom"/>
</dbReference>
<evidence type="ECO:0000256" key="5">
    <source>
        <dbReference type="ARBA" id="ARBA00022840"/>
    </source>
</evidence>
<evidence type="ECO:0000256" key="4">
    <source>
        <dbReference type="ARBA" id="ARBA00022777"/>
    </source>
</evidence>
<sequence length="294" mass="30850">MQILVSGEGLVDLVPTASGELSDLTPSLGGGPFNVAVAAARLGAQVGFQSRLSTDAFGDALVKRLEDEGVDTSLVQRGDEPTTLAVASLDEGGSATYSFYNEGTADRLVELVANDARVAYFGTLSLAMEPGASRYAEVLHTMAKNGSLIAVDPNIRPDTDTAEHREFLQALLDDVTILKVSNAEAEFLGVESLKKVPVVVTTHGAHGLSVRAGTTELDVPPVKVDIADTIGAGDAVMAALLTKIAERNFDAADLEQLSAYDWHEILEFAASTAALTIARTGADAPRRAEVDELL</sequence>
<dbReference type="EC" id="2.7.1.4" evidence="7"/>
<protein>
    <submittedName>
        <fullName evidence="7">Sugar kinase, ribokinase</fullName>
        <ecNumber evidence="7">2.7.1.4</ecNumber>
    </submittedName>
</protein>
<organism evidence="7 8">
    <name type="scientific">Corynebacterium camporealensis</name>
    <dbReference type="NCBI Taxonomy" id="161896"/>
    <lineage>
        <taxon>Bacteria</taxon>
        <taxon>Bacillati</taxon>
        <taxon>Actinomycetota</taxon>
        <taxon>Actinomycetes</taxon>
        <taxon>Mycobacteriales</taxon>
        <taxon>Corynebacteriaceae</taxon>
        <taxon>Corynebacterium</taxon>
    </lineage>
</organism>
<dbReference type="KEGG" id="ccj:UL81_01865"/>
<dbReference type="HOGENOM" id="CLU_027634_6_2_11"/>
<keyword evidence="2 7" id="KW-0808">Transferase</keyword>
<evidence type="ECO:0000256" key="2">
    <source>
        <dbReference type="ARBA" id="ARBA00022679"/>
    </source>
</evidence>
<name>A0A0F6T9Q3_9CORY</name>
<dbReference type="EMBL" id="CP011311">
    <property type="protein sequence ID" value="AKE38354.1"/>
    <property type="molecule type" value="Genomic_DNA"/>
</dbReference>
<dbReference type="GO" id="GO:0008865">
    <property type="term" value="F:fructokinase activity"/>
    <property type="evidence" value="ECO:0007669"/>
    <property type="project" value="UniProtKB-EC"/>
</dbReference>
<dbReference type="InterPro" id="IPR029056">
    <property type="entry name" value="Ribokinase-like"/>
</dbReference>
<gene>
    <name evidence="7" type="primary">cscK</name>
    <name evidence="7" type="ORF">UL81_01865</name>
</gene>
<evidence type="ECO:0000313" key="7">
    <source>
        <dbReference type="EMBL" id="AKE38354.1"/>
    </source>
</evidence>
<dbReference type="PANTHER" id="PTHR43085:SF1">
    <property type="entry name" value="PSEUDOURIDINE KINASE-RELATED"/>
    <property type="match status" value="1"/>
</dbReference>
<dbReference type="PROSITE" id="PS00584">
    <property type="entry name" value="PFKB_KINASES_2"/>
    <property type="match status" value="1"/>
</dbReference>
<dbReference type="PATRIC" id="fig|161896.4.peg.366"/>
<keyword evidence="4 7" id="KW-0418">Kinase</keyword>
<dbReference type="Gene3D" id="3.40.1190.20">
    <property type="match status" value="1"/>
</dbReference>
<dbReference type="AlphaFoldDB" id="A0A0F6T9Q3"/>
<dbReference type="STRING" id="161896.UL81_01865"/>
<dbReference type="OrthoDB" id="9795789at2"/>
<dbReference type="Pfam" id="PF00294">
    <property type="entry name" value="PfkB"/>
    <property type="match status" value="1"/>
</dbReference>
<dbReference type="GO" id="GO:0005524">
    <property type="term" value="F:ATP binding"/>
    <property type="evidence" value="ECO:0007669"/>
    <property type="project" value="UniProtKB-KW"/>
</dbReference>
<keyword evidence="8" id="KW-1185">Reference proteome</keyword>
<dbReference type="CDD" id="cd01167">
    <property type="entry name" value="bac_FRK"/>
    <property type="match status" value="1"/>
</dbReference>
<dbReference type="SUPFAM" id="SSF53613">
    <property type="entry name" value="Ribokinase-like"/>
    <property type="match status" value="1"/>
</dbReference>
<keyword evidence="5" id="KW-0067">ATP-binding</keyword>
<evidence type="ECO:0000313" key="8">
    <source>
        <dbReference type="Proteomes" id="UP000033566"/>
    </source>
</evidence>
<comment type="similarity">
    <text evidence="1">Belongs to the carbohydrate kinase PfkB family.</text>
</comment>
<evidence type="ECO:0000259" key="6">
    <source>
        <dbReference type="Pfam" id="PF00294"/>
    </source>
</evidence>
<dbReference type="PANTHER" id="PTHR43085">
    <property type="entry name" value="HEXOKINASE FAMILY MEMBER"/>
    <property type="match status" value="1"/>
</dbReference>
<dbReference type="InterPro" id="IPR002173">
    <property type="entry name" value="Carboh/pur_kinase_PfkB_CS"/>
</dbReference>
<proteinExistence type="inferred from homology"/>
<accession>A0A0F6T9Q3</accession>
<evidence type="ECO:0000256" key="3">
    <source>
        <dbReference type="ARBA" id="ARBA00022741"/>
    </source>
</evidence>
<reference evidence="7 8" key="1">
    <citation type="journal article" date="2015" name="Genome Announc.">
        <title>Complete Genome Sequence of Corynebacterium camporealensis DSM 44610, Isolated from the Milk of a Manchega Sheep with Subclinical Mastitis.</title>
        <authorList>
            <person name="Ruckert C."/>
            <person name="Albersmeier A."/>
            <person name="Winkler A."/>
            <person name="Tauch A."/>
        </authorList>
    </citation>
    <scope>NUCLEOTIDE SEQUENCE [LARGE SCALE GENOMIC DNA]</scope>
    <source>
        <strain evidence="7 8">DSM 44610</strain>
    </source>
</reference>
<keyword evidence="3" id="KW-0547">Nucleotide-binding</keyword>